<comment type="caution">
    <text evidence="2">The sequence shown here is derived from an EMBL/GenBank/DDBJ whole genome shotgun (WGS) entry which is preliminary data.</text>
</comment>
<evidence type="ECO:0000256" key="1">
    <source>
        <dbReference type="SAM" id="Phobius"/>
    </source>
</evidence>
<feature type="transmembrane region" description="Helical" evidence="1">
    <location>
        <begin position="29"/>
        <end position="46"/>
    </location>
</feature>
<feature type="transmembrane region" description="Helical" evidence="1">
    <location>
        <begin position="206"/>
        <end position="226"/>
    </location>
</feature>
<evidence type="ECO:0000313" key="2">
    <source>
        <dbReference type="EMBL" id="KAA0975770.1"/>
    </source>
</evidence>
<dbReference type="InterPro" id="IPR010640">
    <property type="entry name" value="Low_temperature_requirement_A"/>
</dbReference>
<name>A0A5B0EDH5_9MICC</name>
<keyword evidence="1" id="KW-1133">Transmembrane helix</keyword>
<dbReference type="PANTHER" id="PTHR36840">
    <property type="entry name" value="BLL5714 PROTEIN"/>
    <property type="match status" value="1"/>
</dbReference>
<feature type="transmembrane region" description="Helical" evidence="1">
    <location>
        <begin position="169"/>
        <end position="194"/>
    </location>
</feature>
<feature type="transmembrane region" description="Helical" evidence="1">
    <location>
        <begin position="143"/>
        <end position="163"/>
    </location>
</feature>
<feature type="transmembrane region" description="Helical" evidence="1">
    <location>
        <begin position="232"/>
        <end position="252"/>
    </location>
</feature>
<evidence type="ECO:0000313" key="3">
    <source>
        <dbReference type="Proteomes" id="UP000323856"/>
    </source>
</evidence>
<keyword evidence="1" id="KW-0472">Membrane</keyword>
<feature type="transmembrane region" description="Helical" evidence="1">
    <location>
        <begin position="278"/>
        <end position="302"/>
    </location>
</feature>
<dbReference type="AlphaFoldDB" id="A0A5B0EDH5"/>
<organism evidence="2 3">
    <name type="scientific">Paeniglutamicibacter gangotriensis</name>
    <dbReference type="NCBI Taxonomy" id="254787"/>
    <lineage>
        <taxon>Bacteria</taxon>
        <taxon>Bacillati</taxon>
        <taxon>Actinomycetota</taxon>
        <taxon>Actinomycetes</taxon>
        <taxon>Micrococcales</taxon>
        <taxon>Micrococcaceae</taxon>
        <taxon>Paeniglutamicibacter</taxon>
    </lineage>
</organism>
<protein>
    <submittedName>
        <fullName evidence="2">Low temperature requirement protein A</fullName>
    </submittedName>
</protein>
<feature type="transmembrane region" description="Helical" evidence="1">
    <location>
        <begin position="341"/>
        <end position="365"/>
    </location>
</feature>
<sequence length="384" mass="40913">MSSMESDSHLAAAPGSNAGERRPADWYELFFDLVFVVAIAVSAHVLEHDPSLGTVAGFVLLFFPLWWAWVNLMITNNLYGRCYAAMGVLVVVAMPGPAAMAVAVAGGIADNAWLYVLGAIWIRIVLLVMWMTATAHGAIRVPLWRSLGYNLGTAALWLASLAVPAPYRYWFWTVAVLAEMLLLVLRSGFAYEVYEQVSIPHLLERIGLFVVIVIGEAVYLAVTGLIQHPNPGGAAAGLSGFVVCAFLARAFFRWGVPTAAAGLGDARRSQSYGVMRDVVMYFPFFVVTALTFVAAALGTAVADAQVPLDVAARALLAVGIGGYYLANALIALRLGRRWRRVLLVLALGIMLPGAACLLSVGMPAWSTLALVAVALAAIDGSNAC</sequence>
<dbReference type="Pfam" id="PF06772">
    <property type="entry name" value="LtrA"/>
    <property type="match status" value="1"/>
</dbReference>
<proteinExistence type="predicted"/>
<gene>
    <name evidence="2" type="ORF">FQ154_13285</name>
</gene>
<dbReference type="Proteomes" id="UP000323856">
    <property type="component" value="Unassembled WGS sequence"/>
</dbReference>
<dbReference type="EMBL" id="VOBL01000014">
    <property type="protein sequence ID" value="KAA0975770.1"/>
    <property type="molecule type" value="Genomic_DNA"/>
</dbReference>
<feature type="transmembrane region" description="Helical" evidence="1">
    <location>
        <begin position="314"/>
        <end position="334"/>
    </location>
</feature>
<reference evidence="2 3" key="1">
    <citation type="submission" date="2019-07" db="EMBL/GenBank/DDBJ databases">
        <title>Analysis of the biochemical properties, biological activity and biotechnological potential of siderophores and biosurfactants produced by Antarctic psychrotolerant bacteria.</title>
        <authorList>
            <person name="Styczynski M."/>
            <person name="Krucon T."/>
            <person name="Decewicz P."/>
            <person name="Dziewit L."/>
        </authorList>
    </citation>
    <scope>NUCLEOTIDE SEQUENCE [LARGE SCALE GENOMIC DNA]</scope>
    <source>
        <strain evidence="2 3">ANT_H27</strain>
    </source>
</reference>
<keyword evidence="1" id="KW-0812">Transmembrane</keyword>
<feature type="transmembrane region" description="Helical" evidence="1">
    <location>
        <begin position="52"/>
        <end position="70"/>
    </location>
</feature>
<dbReference type="PANTHER" id="PTHR36840:SF1">
    <property type="entry name" value="BLL5714 PROTEIN"/>
    <property type="match status" value="1"/>
</dbReference>
<feature type="transmembrane region" description="Helical" evidence="1">
    <location>
        <begin position="112"/>
        <end position="131"/>
    </location>
</feature>
<accession>A0A5B0EDH5</accession>
<feature type="transmembrane region" description="Helical" evidence="1">
    <location>
        <begin position="82"/>
        <end position="106"/>
    </location>
</feature>